<evidence type="ECO:0000259" key="1">
    <source>
        <dbReference type="PROSITE" id="PS50095"/>
    </source>
</evidence>
<gene>
    <name evidence="2" type="ORF">SAMN05444123_11844</name>
</gene>
<accession>A0A1H8XAK0</accession>
<feature type="domain" description="PLAT" evidence="1">
    <location>
        <begin position="1"/>
        <end position="42"/>
    </location>
</feature>
<reference evidence="3" key="1">
    <citation type="submission" date="2016-10" db="EMBL/GenBank/DDBJ databases">
        <authorList>
            <person name="Varghese N."/>
            <person name="Submissions S."/>
        </authorList>
    </citation>
    <scope>NUCLEOTIDE SEQUENCE [LARGE SCALE GENOMIC DNA]</scope>
    <source>
        <strain evidence="3">DSM 123</strain>
    </source>
</reference>
<protein>
    <recommendedName>
        <fullName evidence="1">PLAT domain-containing protein</fullName>
    </recommendedName>
</protein>
<name>A0A1H8XAK0_9BRAD</name>
<evidence type="ECO:0000313" key="3">
    <source>
        <dbReference type="Proteomes" id="UP000199615"/>
    </source>
</evidence>
<dbReference type="AlphaFoldDB" id="A0A1H8XAK0"/>
<evidence type="ECO:0000313" key="2">
    <source>
        <dbReference type="EMBL" id="SEP36955.1"/>
    </source>
</evidence>
<dbReference type="InterPro" id="IPR001024">
    <property type="entry name" value="PLAT/LH2_dom"/>
</dbReference>
<proteinExistence type="predicted"/>
<keyword evidence="3" id="KW-1185">Reference proteome</keyword>
<dbReference type="PROSITE" id="PS50095">
    <property type="entry name" value="PLAT"/>
    <property type="match status" value="1"/>
</dbReference>
<sequence length="100" mass="11627">MADPWVKRRAHPRRLESGRVTFVCENWAYYERNQGPKRNSYKHPCPKCGARVLSVHMPNGGWAHFEGEPGMTRIKHPCLHRGEGLCRVRDTLTLDLFQDI</sequence>
<dbReference type="EMBL" id="FODT01000018">
    <property type="protein sequence ID" value="SEP36955.1"/>
    <property type="molecule type" value="Genomic_DNA"/>
</dbReference>
<dbReference type="Proteomes" id="UP000199615">
    <property type="component" value="Unassembled WGS sequence"/>
</dbReference>
<organism evidence="2 3">
    <name type="scientific">Rhodopseudomonas pseudopalustris</name>
    <dbReference type="NCBI Taxonomy" id="1513892"/>
    <lineage>
        <taxon>Bacteria</taxon>
        <taxon>Pseudomonadati</taxon>
        <taxon>Pseudomonadota</taxon>
        <taxon>Alphaproteobacteria</taxon>
        <taxon>Hyphomicrobiales</taxon>
        <taxon>Nitrobacteraceae</taxon>
        <taxon>Rhodopseudomonas</taxon>
    </lineage>
</organism>